<dbReference type="Pfam" id="PF19501">
    <property type="entry name" value="PcRGLX_1st"/>
    <property type="match status" value="1"/>
</dbReference>
<gene>
    <name evidence="2" type="ORF">GCM10007071_29460</name>
</gene>
<protein>
    <recommendedName>
        <fullName evidence="1">PcRGLX/YetA-like N-terminal RIFT barrel domain-containing protein</fullName>
    </recommendedName>
</protein>
<feature type="domain" description="PcRGLX/YetA-like N-terminal RIFT barrel" evidence="1">
    <location>
        <begin position="19"/>
        <end position="68"/>
    </location>
</feature>
<proteinExistence type="predicted"/>
<dbReference type="InterPro" id="IPR048329">
    <property type="entry name" value="PcRGLX_1st"/>
</dbReference>
<accession>A0ABQ3B9I7</accession>
<evidence type="ECO:0000313" key="3">
    <source>
        <dbReference type="Proteomes" id="UP000601597"/>
    </source>
</evidence>
<evidence type="ECO:0000313" key="2">
    <source>
        <dbReference type="EMBL" id="GGY80246.1"/>
    </source>
</evidence>
<organism evidence="2 3">
    <name type="scientific">Marinobacter zhanjiangensis</name>
    <dbReference type="NCBI Taxonomy" id="578215"/>
    <lineage>
        <taxon>Bacteria</taxon>
        <taxon>Pseudomonadati</taxon>
        <taxon>Pseudomonadota</taxon>
        <taxon>Gammaproteobacteria</taxon>
        <taxon>Pseudomonadales</taxon>
        <taxon>Marinobacteraceae</taxon>
        <taxon>Marinobacter</taxon>
    </lineage>
</organism>
<keyword evidence="3" id="KW-1185">Reference proteome</keyword>
<evidence type="ECO:0000259" key="1">
    <source>
        <dbReference type="Pfam" id="PF19501"/>
    </source>
</evidence>
<sequence>MEPITIHLKDQRGFARHGEAVQLGLPFAEGDLEHGDPINLHDPGHGRVIPCQTTPMAHWPNGSVRWLKLNFLVDVAPHQSKSLHLHHGRANDANEDSPLKHQATEKELLIETGKVTFRLPRNQLEWIASTGPETELRHEIRFNDQLDTPCTPEPDSGWQVTESGPVSITLNTRGQWLTTNDEALARFDCSLRFYANSETAEIEVCLHNPKRAHHPGGLWDLGDPGSVQFRALTIHVQNPGSNSAWLKTGPDNLPLTGTVTEGLDLYQDSSGGDQWQSRNHVNADGEITTRFRGYQVYSREKSRTAGDRANPIAALEGPNQTVQASMRQFWQNFPSFLGTKHQELIIGLFPAEASGPYELQGGERKTQTAYLNYGSNPDALNWTQSPLVPILDAELFERTEAFPWFKANASNGPLDNLIQEGLDGPNNFFAKREVIDEFGWRNFGDLFADHETLYQKEGEEPLISHYNNQYDAVYGFARQFALTGDPRWFELMDDLARHVTDIDIYHTKEDRAEYNNGLFWHTDHYLDAHTASHRTFTKHNNTSSTAGQTGGGPGAEHCYTTGLLYHYLLTGQQQSRDSVLEMANWMKTAQEGQGGLLEQVLAVKKHDLPQLMALLKGQQPSAHRYPFTRATGNYLNSLLDAWHLEPGKNWLNLAERVIHETIHPADNIEQRNLLNIEENWSYLVLLSSIARYLSVKQTLSENDEAYEYAKEAFLNYARWMLNNERPFLSDPSQLVYANHTWVAQDVRKAMLMFQTAGYRLGVTEGFLEKGTQWLIDVCEDLRKNEERHFTRILVILMQNYGPQYLQELEPPAEAAPEKNEPYWRDQPQLTLRQLAARITLRLIRGIAGFRPAQEKAWLAARLDRS</sequence>
<dbReference type="EMBL" id="BMXV01000007">
    <property type="protein sequence ID" value="GGY80246.1"/>
    <property type="molecule type" value="Genomic_DNA"/>
</dbReference>
<dbReference type="Proteomes" id="UP000601597">
    <property type="component" value="Unassembled WGS sequence"/>
</dbReference>
<dbReference type="PANTHER" id="PTHR40081">
    <property type="entry name" value="CONCANAVALIN A-LIKE LECTIN/GLUCANASE"/>
    <property type="match status" value="1"/>
</dbReference>
<reference evidence="3" key="1">
    <citation type="journal article" date="2019" name="Int. J. Syst. Evol. Microbiol.">
        <title>The Global Catalogue of Microorganisms (GCM) 10K type strain sequencing project: providing services to taxonomists for standard genome sequencing and annotation.</title>
        <authorList>
            <consortium name="The Broad Institute Genomics Platform"/>
            <consortium name="The Broad Institute Genome Sequencing Center for Infectious Disease"/>
            <person name="Wu L."/>
            <person name="Ma J."/>
        </authorList>
    </citation>
    <scope>NUCLEOTIDE SEQUENCE [LARGE SCALE GENOMIC DNA]</scope>
    <source>
        <strain evidence="3">KCTC 22280</strain>
    </source>
</reference>
<dbReference type="RefSeq" id="WP_189577551.1">
    <property type="nucleotide sequence ID" value="NZ_BMXV01000007.1"/>
</dbReference>
<name>A0ABQ3B9I7_9GAMM</name>
<dbReference type="InterPro" id="IPR045793">
    <property type="entry name" value="PcRGLX/YetA-like"/>
</dbReference>
<dbReference type="InterPro" id="IPR008928">
    <property type="entry name" value="6-hairpin_glycosidase_sf"/>
</dbReference>
<dbReference type="SUPFAM" id="SSF48208">
    <property type="entry name" value="Six-hairpin glycosidases"/>
    <property type="match status" value="1"/>
</dbReference>
<dbReference type="PANTHER" id="PTHR40081:SF1">
    <property type="entry name" value="TAT PATHWAY SIGNAL SEQUENCE DOMAIN PROTEIN"/>
    <property type="match status" value="1"/>
</dbReference>
<comment type="caution">
    <text evidence="2">The sequence shown here is derived from an EMBL/GenBank/DDBJ whole genome shotgun (WGS) entry which is preliminary data.</text>
</comment>